<name>A0ABT2LY53_9FIRM</name>
<comment type="caution">
    <text evidence="2">The sequence shown here is derived from an EMBL/GenBank/DDBJ whole genome shotgun (WGS) entry which is preliminary data.</text>
</comment>
<gene>
    <name evidence="2" type="ORF">N5B56_03815</name>
</gene>
<evidence type="ECO:0000256" key="1">
    <source>
        <dbReference type="SAM" id="Phobius"/>
    </source>
</evidence>
<feature type="transmembrane region" description="Helical" evidence="1">
    <location>
        <begin position="79"/>
        <end position="99"/>
    </location>
</feature>
<protein>
    <submittedName>
        <fullName evidence="2">DUF6120 family protein</fullName>
    </submittedName>
</protein>
<dbReference type="Proteomes" id="UP001431199">
    <property type="component" value="Unassembled WGS sequence"/>
</dbReference>
<evidence type="ECO:0000313" key="3">
    <source>
        <dbReference type="Proteomes" id="UP001431199"/>
    </source>
</evidence>
<keyword evidence="1" id="KW-1133">Transmembrane helix</keyword>
<dbReference type="InterPro" id="IPR046123">
    <property type="entry name" value="DUF6120"/>
</dbReference>
<keyword evidence="1" id="KW-0472">Membrane</keyword>
<keyword evidence="3" id="KW-1185">Reference proteome</keyword>
<proteinExistence type="predicted"/>
<reference evidence="2" key="1">
    <citation type="submission" date="2022-09" db="EMBL/GenBank/DDBJ databases">
        <title>Eubacterium sp. LFL-14 isolated from human feces.</title>
        <authorList>
            <person name="Liu F."/>
        </authorList>
    </citation>
    <scope>NUCLEOTIDE SEQUENCE</scope>
    <source>
        <strain evidence="2">LFL-14</strain>
    </source>
</reference>
<evidence type="ECO:0000313" key="2">
    <source>
        <dbReference type="EMBL" id="MCT7398216.1"/>
    </source>
</evidence>
<sequence length="100" mass="11774">MNRVCKMYVKNVKSAFPIIGKSERLYIEKLQNYLEEYCNEYNISSLEELYKNFGTPDDVINSYFVWNANNNLYYNVHKLNIVSCVFLTIIAVLLLFSIVI</sequence>
<organism evidence="2 3">
    <name type="scientific">Eubacterium album</name>
    <dbReference type="NCBI Taxonomy" id="2978477"/>
    <lineage>
        <taxon>Bacteria</taxon>
        <taxon>Bacillati</taxon>
        <taxon>Bacillota</taxon>
        <taxon>Clostridia</taxon>
        <taxon>Eubacteriales</taxon>
        <taxon>Eubacteriaceae</taxon>
        <taxon>Eubacterium</taxon>
    </lineage>
</organism>
<dbReference type="RefSeq" id="WP_118565341.1">
    <property type="nucleotide sequence ID" value="NZ_JAODBU010000003.1"/>
</dbReference>
<keyword evidence="1" id="KW-0812">Transmembrane</keyword>
<dbReference type="EMBL" id="JAODBU010000003">
    <property type="protein sequence ID" value="MCT7398216.1"/>
    <property type="molecule type" value="Genomic_DNA"/>
</dbReference>
<dbReference type="Pfam" id="PF19615">
    <property type="entry name" value="DUF6120"/>
    <property type="match status" value="1"/>
</dbReference>
<accession>A0ABT2LY53</accession>